<feature type="signal peptide" evidence="8">
    <location>
        <begin position="1"/>
        <end position="23"/>
    </location>
</feature>
<comment type="similarity">
    <text evidence="2">Belongs to the CopC family.</text>
</comment>
<dbReference type="PANTHER" id="PTHR34820:SF4">
    <property type="entry name" value="INNER MEMBRANE PROTEIN YEBZ"/>
    <property type="match status" value="1"/>
</dbReference>
<evidence type="ECO:0000313" key="11">
    <source>
        <dbReference type="Proteomes" id="UP000017746"/>
    </source>
</evidence>
<dbReference type="SUPFAM" id="SSF81296">
    <property type="entry name" value="E set domains"/>
    <property type="match status" value="1"/>
</dbReference>
<dbReference type="Pfam" id="PF04234">
    <property type="entry name" value="CopC"/>
    <property type="match status" value="1"/>
</dbReference>
<evidence type="ECO:0000256" key="2">
    <source>
        <dbReference type="ARBA" id="ARBA00010509"/>
    </source>
</evidence>
<dbReference type="GO" id="GO:0042597">
    <property type="term" value="C:periplasmic space"/>
    <property type="evidence" value="ECO:0007669"/>
    <property type="project" value="UniProtKB-SubCell"/>
</dbReference>
<keyword evidence="6" id="KW-0186">Copper</keyword>
<dbReference type="GO" id="GO:0005886">
    <property type="term" value="C:plasma membrane"/>
    <property type="evidence" value="ECO:0007669"/>
    <property type="project" value="TreeGrafter"/>
</dbReference>
<keyword evidence="7" id="KW-1133">Transmembrane helix</keyword>
<dbReference type="GO" id="GO:0046688">
    <property type="term" value="P:response to copper ion"/>
    <property type="evidence" value="ECO:0007669"/>
    <property type="project" value="InterPro"/>
</dbReference>
<dbReference type="KEGG" id="afs:AFR_14050"/>
<keyword evidence="4 8" id="KW-0732">Signal</keyword>
<dbReference type="NCBIfam" id="NF033814">
    <property type="entry name" value="copper_CopC"/>
    <property type="match status" value="1"/>
</dbReference>
<evidence type="ECO:0000313" key="10">
    <source>
        <dbReference type="EMBL" id="AGZ41096.1"/>
    </source>
</evidence>
<name>U5VZM8_9ACTN</name>
<gene>
    <name evidence="10" type="ORF">AFR_14050</name>
</gene>
<dbReference type="eggNOG" id="COG2372">
    <property type="taxonomic scope" value="Bacteria"/>
</dbReference>
<organism evidence="10 11">
    <name type="scientific">Actinoplanes friuliensis DSM 7358</name>
    <dbReference type="NCBI Taxonomy" id="1246995"/>
    <lineage>
        <taxon>Bacteria</taxon>
        <taxon>Bacillati</taxon>
        <taxon>Actinomycetota</taxon>
        <taxon>Actinomycetes</taxon>
        <taxon>Micromonosporales</taxon>
        <taxon>Micromonosporaceae</taxon>
        <taxon>Actinoplanes</taxon>
    </lineage>
</organism>
<dbReference type="GO" id="GO:0006825">
    <property type="term" value="P:copper ion transport"/>
    <property type="evidence" value="ECO:0007669"/>
    <property type="project" value="InterPro"/>
</dbReference>
<keyword evidence="5" id="KW-0574">Periplasm</keyword>
<keyword evidence="3" id="KW-0479">Metal-binding</keyword>
<reference evidence="10 11" key="1">
    <citation type="journal article" date="2014" name="J. Biotechnol.">
        <title>Complete genome sequence of the actinobacterium Actinoplanes friuliensis HAG 010964, producer of the lipopeptide antibiotic friulimycin.</title>
        <authorList>
            <person name="Ruckert C."/>
            <person name="Szczepanowski R."/>
            <person name="Albersmeier A."/>
            <person name="Goesmann A."/>
            <person name="Fischer N."/>
            <person name="Steinkamper A."/>
            <person name="Puhler A."/>
            <person name="Biener R."/>
            <person name="Schwartz D."/>
            <person name="Kalinowski J."/>
        </authorList>
    </citation>
    <scope>NUCLEOTIDE SEQUENCE [LARGE SCALE GENOMIC DNA]</scope>
    <source>
        <strain evidence="10 11">DSM 7358</strain>
    </source>
</reference>
<dbReference type="PANTHER" id="PTHR34820">
    <property type="entry name" value="INNER MEMBRANE PROTEIN YEBZ"/>
    <property type="match status" value="1"/>
</dbReference>
<sequence length="198" mass="20449">MRKALAALAAVVIVLLPAAPAWAHAQLVSADPAEDASLARAPASVTLTFSERLNPEFTTIVVSDAARQRIPAAAPTVDAGKGTVSLTQPLSNGAYTVAYRVVSVDGHTVQGSYPFTVADPTRPAAAAASQPAVARADRSTGISTPVLIGLGAFGVLCVLVVAYLYVSGRRRAARREQVVPARDGDVVQPAQTGRLARE</sequence>
<dbReference type="InterPro" id="IPR014756">
    <property type="entry name" value="Ig_E-set"/>
</dbReference>
<dbReference type="PATRIC" id="fig|1246995.3.peg.2850"/>
<dbReference type="InterPro" id="IPR007348">
    <property type="entry name" value="CopC_dom"/>
</dbReference>
<feature type="domain" description="CopC" evidence="9">
    <location>
        <begin position="24"/>
        <end position="117"/>
    </location>
</feature>
<dbReference type="Proteomes" id="UP000017746">
    <property type="component" value="Chromosome"/>
</dbReference>
<dbReference type="HOGENOM" id="CLU_087859_0_1_11"/>
<dbReference type="InterPro" id="IPR032694">
    <property type="entry name" value="CopC/D"/>
</dbReference>
<feature type="transmembrane region" description="Helical" evidence="7">
    <location>
        <begin position="146"/>
        <end position="166"/>
    </location>
</feature>
<evidence type="ECO:0000256" key="5">
    <source>
        <dbReference type="ARBA" id="ARBA00022764"/>
    </source>
</evidence>
<keyword evidence="7" id="KW-0472">Membrane</keyword>
<dbReference type="EMBL" id="CP006272">
    <property type="protein sequence ID" value="AGZ41096.1"/>
    <property type="molecule type" value="Genomic_DNA"/>
</dbReference>
<accession>U5VZM8</accession>
<dbReference type="GO" id="GO:0005507">
    <property type="term" value="F:copper ion binding"/>
    <property type="evidence" value="ECO:0007669"/>
    <property type="project" value="InterPro"/>
</dbReference>
<evidence type="ECO:0000256" key="7">
    <source>
        <dbReference type="SAM" id="Phobius"/>
    </source>
</evidence>
<evidence type="ECO:0000259" key="9">
    <source>
        <dbReference type="Pfam" id="PF04234"/>
    </source>
</evidence>
<dbReference type="InterPro" id="IPR014755">
    <property type="entry name" value="Cu-Rt/internalin_Ig-like"/>
</dbReference>
<evidence type="ECO:0000256" key="3">
    <source>
        <dbReference type="ARBA" id="ARBA00022723"/>
    </source>
</evidence>
<evidence type="ECO:0000256" key="8">
    <source>
        <dbReference type="SAM" id="SignalP"/>
    </source>
</evidence>
<dbReference type="RefSeq" id="WP_023361155.1">
    <property type="nucleotide sequence ID" value="NC_022657.1"/>
</dbReference>
<keyword evidence="11" id="KW-1185">Reference proteome</keyword>
<keyword evidence="7" id="KW-0812">Transmembrane</keyword>
<dbReference type="AlphaFoldDB" id="U5VZM8"/>
<evidence type="ECO:0000256" key="6">
    <source>
        <dbReference type="ARBA" id="ARBA00023008"/>
    </source>
</evidence>
<comment type="subcellular location">
    <subcellularLocation>
        <location evidence="1">Periplasm</location>
    </subcellularLocation>
</comment>
<evidence type="ECO:0000256" key="1">
    <source>
        <dbReference type="ARBA" id="ARBA00004418"/>
    </source>
</evidence>
<dbReference type="Gene3D" id="2.60.40.1220">
    <property type="match status" value="1"/>
</dbReference>
<dbReference type="STRING" id="1246995.AFR_14050"/>
<feature type="chain" id="PRO_5039351391" evidence="8">
    <location>
        <begin position="24"/>
        <end position="198"/>
    </location>
</feature>
<dbReference type="InterPro" id="IPR047685">
    <property type="entry name" value="CopC-like"/>
</dbReference>
<proteinExistence type="inferred from homology"/>
<evidence type="ECO:0000256" key="4">
    <source>
        <dbReference type="ARBA" id="ARBA00022729"/>
    </source>
</evidence>
<protein>
    <submittedName>
        <fullName evidence="10">Putative copper resistance protein CopC</fullName>
    </submittedName>
</protein>